<dbReference type="Proteomes" id="UP000822369">
    <property type="component" value="Chromosome 3"/>
</dbReference>
<feature type="compositionally biased region" description="Gly residues" evidence="1">
    <location>
        <begin position="33"/>
        <end position="43"/>
    </location>
</feature>
<dbReference type="EMBL" id="JAAVVJ010000003">
    <property type="protein sequence ID" value="KAF7225470.1"/>
    <property type="molecule type" value="Genomic_DNA"/>
</dbReference>
<comment type="caution">
    <text evidence="2">The sequence shown here is derived from an EMBL/GenBank/DDBJ whole genome shotgun (WGS) entry which is preliminary data.</text>
</comment>
<proteinExistence type="predicted"/>
<organism evidence="2 3">
    <name type="scientific">Nothobranchius furzeri</name>
    <name type="common">Turquoise killifish</name>
    <dbReference type="NCBI Taxonomy" id="105023"/>
    <lineage>
        <taxon>Eukaryota</taxon>
        <taxon>Metazoa</taxon>
        <taxon>Chordata</taxon>
        <taxon>Craniata</taxon>
        <taxon>Vertebrata</taxon>
        <taxon>Euteleostomi</taxon>
        <taxon>Actinopterygii</taxon>
        <taxon>Neopterygii</taxon>
        <taxon>Teleostei</taxon>
        <taxon>Neoteleostei</taxon>
        <taxon>Acanthomorphata</taxon>
        <taxon>Ovalentaria</taxon>
        <taxon>Atherinomorphae</taxon>
        <taxon>Cyprinodontiformes</taxon>
        <taxon>Nothobranchiidae</taxon>
        <taxon>Nothobranchius</taxon>
    </lineage>
</organism>
<feature type="region of interest" description="Disordered" evidence="1">
    <location>
        <begin position="22"/>
        <end position="94"/>
    </location>
</feature>
<evidence type="ECO:0000313" key="2">
    <source>
        <dbReference type="EMBL" id="KAF7225470.1"/>
    </source>
</evidence>
<accession>A0A9D2YRJ8</accession>
<reference evidence="2" key="1">
    <citation type="submission" date="2020-03" db="EMBL/GenBank/DDBJ databases">
        <title>Intra-Species Differences in Population Size shape Life History and Genome Evolution.</title>
        <authorList>
            <person name="Willemsen D."/>
            <person name="Cui R."/>
            <person name="Valenzano D.R."/>
        </authorList>
    </citation>
    <scope>NUCLEOTIDE SEQUENCE</scope>
    <source>
        <strain evidence="2">GRZ</strain>
        <tissue evidence="2">Whole</tissue>
    </source>
</reference>
<evidence type="ECO:0000313" key="3">
    <source>
        <dbReference type="Proteomes" id="UP000822369"/>
    </source>
</evidence>
<sequence>MHSITSTCKPYYFSFKESSASHYSEVSEESSDSGGGRGRAGRGAGRRAGRGAGRGTRRGAARGRNIYESTGRGRSQARGRRARAGRISEEDRERVAQMSADRTAELQVQLQHLSMDEKDEVLQMVVRRLPGVLLDIMDYRQATPGHPPSNQGQPAWCTCSYCRMMPTDLEMKASCVWLGRRGMTFWLCVIAKTLDQIIGSTVTVPIDSTLFGNMDVLALAIVG</sequence>
<protein>
    <submittedName>
        <fullName evidence="2">Transcript variant X2</fullName>
    </submittedName>
</protein>
<gene>
    <name evidence="2" type="ORF">G4P62_000374</name>
</gene>
<feature type="compositionally biased region" description="Basic residues" evidence="1">
    <location>
        <begin position="75"/>
        <end position="84"/>
    </location>
</feature>
<feature type="compositionally biased region" description="Basic residues" evidence="1">
    <location>
        <begin position="44"/>
        <end position="61"/>
    </location>
</feature>
<evidence type="ECO:0000256" key="1">
    <source>
        <dbReference type="SAM" id="MobiDB-lite"/>
    </source>
</evidence>
<dbReference type="AlphaFoldDB" id="A0A9D2YRJ8"/>
<name>A0A9D2YRJ8_NOTFU</name>